<comment type="function">
    <text evidence="1">Binds the second messenger bis-(3'-5') cyclic dimeric guanosine monophosphate (c-di-GMP). Can bind two c-di-GMP molecules per monomer. May play a role in bacterial second-messenger regulated processes. Binding to c-di-GMP induces a conformational change of the C- and N-termini resulting in the exposure of a highly negative surface on one side of the protein to a possible effector protein.</text>
</comment>
<gene>
    <name evidence="3" type="ORF">CEX98_03600</name>
</gene>
<comment type="caution">
    <text evidence="3">The sequence shown here is derived from an EMBL/GenBank/DDBJ whole genome shotgun (WGS) entry which is preliminary data.</text>
</comment>
<organism evidence="3 4">
    <name type="scientific">Pseudoalteromonas piscicida</name>
    <dbReference type="NCBI Taxonomy" id="43662"/>
    <lineage>
        <taxon>Bacteria</taxon>
        <taxon>Pseudomonadati</taxon>
        <taxon>Pseudomonadota</taxon>
        <taxon>Gammaproteobacteria</taxon>
        <taxon>Alteromonadales</taxon>
        <taxon>Pseudoalteromonadaceae</taxon>
        <taxon>Pseudoalteromonas</taxon>
    </lineage>
</organism>
<comment type="subunit">
    <text evidence="1">Monomer in both c-di-GMP-bound and free forms.</text>
</comment>
<keyword evidence="4" id="KW-1185">Reference proteome</keyword>
<evidence type="ECO:0000259" key="2">
    <source>
        <dbReference type="Pfam" id="PF07238"/>
    </source>
</evidence>
<dbReference type="OrthoDB" id="5298508at2"/>
<dbReference type="Pfam" id="PF07238">
    <property type="entry name" value="PilZ"/>
    <property type="match status" value="1"/>
</dbReference>
<proteinExistence type="predicted"/>
<name>A0A2A5JUQ9_PSEO7</name>
<dbReference type="PIRSF" id="PIRSF028141">
    <property type="entry name" value="C-di-GMP_BP_PA4608"/>
    <property type="match status" value="1"/>
</dbReference>
<keyword evidence="1" id="KW-0973">c-di-GMP</keyword>
<dbReference type="InterPro" id="IPR009875">
    <property type="entry name" value="PilZ_domain"/>
</dbReference>
<dbReference type="GO" id="GO:0035438">
    <property type="term" value="F:cyclic-di-GMP binding"/>
    <property type="evidence" value="ECO:0007669"/>
    <property type="project" value="InterPro"/>
</dbReference>
<accession>A0A2A5JUQ9</accession>
<reference evidence="4" key="1">
    <citation type="journal article" date="2019" name="Genome Announc.">
        <title>Draft Genome Sequence of Pseudoalteromonas piscicida Strain 36Y ROTHPW, an Hypersaline Seawater Isolate from the South Coast of Sonora, Mexico.</title>
        <authorList>
            <person name="Sanchez-Diaz R."/>
            <person name="Molina-Garza Z.J."/>
            <person name="Cruz-Suarez L.E."/>
            <person name="Selvin J."/>
            <person name="Kiran G.S."/>
            <person name="Ibarra-Gamez J.C."/>
            <person name="Gomez-Gil B."/>
            <person name="Galaviz-Silva L."/>
        </authorList>
    </citation>
    <scope>NUCLEOTIDE SEQUENCE [LARGE SCALE GENOMIC DNA]</scope>
    <source>
        <strain evidence="4">36Y_RITHPW</strain>
    </source>
</reference>
<dbReference type="EMBL" id="NKHF01000015">
    <property type="protein sequence ID" value="PCK33140.1"/>
    <property type="molecule type" value="Genomic_DNA"/>
</dbReference>
<evidence type="ECO:0000313" key="3">
    <source>
        <dbReference type="EMBL" id="PCK33140.1"/>
    </source>
</evidence>
<dbReference type="Gene3D" id="2.40.10.220">
    <property type="entry name" value="predicted glycosyltransferase like domains"/>
    <property type="match status" value="1"/>
</dbReference>
<feature type="domain" description="PilZ" evidence="2">
    <location>
        <begin position="3"/>
        <end position="100"/>
    </location>
</feature>
<dbReference type="InterPro" id="IPR027021">
    <property type="entry name" value="C-di-GMP_BP_PA4608"/>
</dbReference>
<dbReference type="AlphaFoldDB" id="A0A2A5JUQ9"/>
<dbReference type="RefSeq" id="WP_099640761.1">
    <property type="nucleotide sequence ID" value="NZ_JAQPZX010000010.1"/>
</dbReference>
<evidence type="ECO:0000256" key="1">
    <source>
        <dbReference type="PIRNR" id="PIRNR028141"/>
    </source>
</evidence>
<dbReference type="Proteomes" id="UP000228621">
    <property type="component" value="Unassembled WGS sequence"/>
</dbReference>
<evidence type="ECO:0000313" key="4">
    <source>
        <dbReference type="Proteomes" id="UP000228621"/>
    </source>
</evidence>
<sequence>MKERRRFSRVIFSNEAQFMASSGDFSCEILDLSLNGALVTLPDGYVPLKNDPASLNFYLPGSDIKITMEVEVRHVEEGHLGVHCRQIDLDSVTHLKRLIELNLADEEILHRELEQLTYDDD</sequence>
<keyword evidence="1" id="KW-0547">Nucleotide-binding</keyword>
<protein>
    <recommendedName>
        <fullName evidence="1">Cyclic diguanosine monophosphate-binding protein</fullName>
        <shortName evidence="1">c-di-GMP-binding protein</shortName>
    </recommendedName>
    <alternativeName>
        <fullName evidence="1">Pilz domain-containing protein</fullName>
    </alternativeName>
</protein>
<dbReference type="SUPFAM" id="SSF141371">
    <property type="entry name" value="PilZ domain-like"/>
    <property type="match status" value="1"/>
</dbReference>